<dbReference type="SUPFAM" id="SSF51735">
    <property type="entry name" value="NAD(P)-binding Rossmann-fold domains"/>
    <property type="match status" value="1"/>
</dbReference>
<accession>A0ABT6EQK5</accession>
<comment type="similarity">
    <text evidence="1">Belongs to the short-chain dehydrogenases/reductases (SDR) family.</text>
</comment>
<name>A0ABT6EQK5_9PAST</name>
<evidence type="ECO:0000313" key="3">
    <source>
        <dbReference type="EMBL" id="MDG2945834.1"/>
    </source>
</evidence>
<keyword evidence="2" id="KW-0560">Oxidoreductase</keyword>
<dbReference type="PANTHER" id="PTHR24320:SF148">
    <property type="entry name" value="NAD(P)-BINDING ROSSMANN-FOLD SUPERFAMILY PROTEIN"/>
    <property type="match status" value="1"/>
</dbReference>
<sequence length="313" mass="33731">MTHRILSPFGKDTTALEIVQNLDLAGKRALITGAASGIGMETARALATVGAEVYLAVRNTEVGEQVSNQLRQETGNNQIFVLPLDLADQNSVQSLVSNWQGALHILINNAGVMAIPESHNAQGWECQFATNYMGHFALSLGLHSALKQEGARVVSLSSASHQLSPVVFEDIHYEIRPYDPFSAYGQSKSANALFAVEAAKRWATDNITVNVAAPGIIATNLQRHIGGLKVPEQYRKTPQQGAATSVWAAVSPLLEGVSGRYFADCNEAEVMTQANRENRFEGISQVAPWAIDATLAARLWNVSLELLAGVKLV</sequence>
<dbReference type="PANTHER" id="PTHR24320">
    <property type="entry name" value="RETINOL DEHYDROGENASE"/>
    <property type="match status" value="1"/>
</dbReference>
<gene>
    <name evidence="3" type="ORF">P7M32_05250</name>
</gene>
<reference evidence="3 4" key="1">
    <citation type="submission" date="2023-03" db="EMBL/GenBank/DDBJ databases">
        <title>Classification of Bisgaard taxon 6 and taxon 10 as Exercitatus varius gen. nov., spec. nov.</title>
        <authorList>
            <person name="Christensen H."/>
        </authorList>
    </citation>
    <scope>NUCLEOTIDE SEQUENCE [LARGE SCALE GENOMIC DNA]</scope>
    <source>
        <strain evidence="3 4">23350_01</strain>
    </source>
</reference>
<dbReference type="RefSeq" id="WP_202937384.1">
    <property type="nucleotide sequence ID" value="NZ_JARQTX010000006.1"/>
</dbReference>
<dbReference type="InterPro" id="IPR002347">
    <property type="entry name" value="SDR_fam"/>
</dbReference>
<proteinExistence type="inferred from homology"/>
<dbReference type="Gene3D" id="3.40.50.720">
    <property type="entry name" value="NAD(P)-binding Rossmann-like Domain"/>
    <property type="match status" value="1"/>
</dbReference>
<evidence type="ECO:0000256" key="2">
    <source>
        <dbReference type="ARBA" id="ARBA00023002"/>
    </source>
</evidence>
<comment type="caution">
    <text evidence="3">The sequence shown here is derived from an EMBL/GenBank/DDBJ whole genome shotgun (WGS) entry which is preliminary data.</text>
</comment>
<dbReference type="CDD" id="cd05327">
    <property type="entry name" value="retinol-DH_like_SDR_c_like"/>
    <property type="match status" value="1"/>
</dbReference>
<dbReference type="PRINTS" id="PR00081">
    <property type="entry name" value="GDHRDH"/>
</dbReference>
<dbReference type="Pfam" id="PF00106">
    <property type="entry name" value="adh_short"/>
    <property type="match status" value="1"/>
</dbReference>
<dbReference type="Proteomes" id="UP001216057">
    <property type="component" value="Unassembled WGS sequence"/>
</dbReference>
<evidence type="ECO:0000313" key="4">
    <source>
        <dbReference type="Proteomes" id="UP001216057"/>
    </source>
</evidence>
<protein>
    <submittedName>
        <fullName evidence="3">SDR family NAD(P)-dependent oxidoreductase</fullName>
    </submittedName>
</protein>
<dbReference type="EMBL" id="JARQTX010000006">
    <property type="protein sequence ID" value="MDG2945834.1"/>
    <property type="molecule type" value="Genomic_DNA"/>
</dbReference>
<evidence type="ECO:0000256" key="1">
    <source>
        <dbReference type="ARBA" id="ARBA00006484"/>
    </source>
</evidence>
<keyword evidence="4" id="KW-1185">Reference proteome</keyword>
<organism evidence="3 4">
    <name type="scientific">Exercitatus varius</name>
    <dbReference type="NCBI Taxonomy" id="67857"/>
    <lineage>
        <taxon>Bacteria</taxon>
        <taxon>Pseudomonadati</taxon>
        <taxon>Pseudomonadota</taxon>
        <taxon>Gammaproteobacteria</taxon>
        <taxon>Pasteurellales</taxon>
        <taxon>Pasteurellaceae</taxon>
        <taxon>Exercitatus</taxon>
    </lineage>
</organism>
<dbReference type="InterPro" id="IPR036291">
    <property type="entry name" value="NAD(P)-bd_dom_sf"/>
</dbReference>